<gene>
    <name evidence="1" type="ORF">DSTB1V02_LOCUS7073</name>
</gene>
<proteinExistence type="predicted"/>
<accession>A0A7R9A5M5</accession>
<reference evidence="1" key="1">
    <citation type="submission" date="2020-11" db="EMBL/GenBank/DDBJ databases">
        <authorList>
            <person name="Tran Van P."/>
        </authorList>
    </citation>
    <scope>NUCLEOTIDE SEQUENCE</scope>
</reference>
<keyword evidence="2" id="KW-1185">Reference proteome</keyword>
<name>A0A7R9A5M5_9CRUS</name>
<dbReference type="SUPFAM" id="SSF56436">
    <property type="entry name" value="C-type lectin-like"/>
    <property type="match status" value="1"/>
</dbReference>
<dbReference type="Proteomes" id="UP000677054">
    <property type="component" value="Unassembled WGS sequence"/>
</dbReference>
<dbReference type="EMBL" id="CAJPEV010001388">
    <property type="protein sequence ID" value="CAG0892379.1"/>
    <property type="molecule type" value="Genomic_DNA"/>
</dbReference>
<sequence>MEHTNEDMTHMHQEQVVHGVRGFKSLKRELTHFEGKIKHLEDYMRFINGIAWSEEAAKETMSRSTVKMPTNFGEITQGKLGDVDHLVNGMESLIRDMNQFSRKVDLMEESVTSMNPYEYECMIHADYACLFMNGDFESTSNTHEIHVHSKGEPFTDGMPNVPTTQQTLLVTKGRSYEVIQFHSYPSFHFYPRLTLNPTSQSCIIGPKCVEGALNEKFLDEAPCAPPSLVPLGVSSLKPPCNTTDDFGLFLDFHDVIKNNFTPGCLRKCNTTVYDAIIVPDGFVPMFDQYRDRNKSDEEISLRRPGLTTLEFEVQEFFATENRYTPVPGTSSFLKLVRIDGITWIQAKAECSLDVGSRLAIPATTEMLNSMNQTMIAVLGLDIACKYFFMDGQSTTNQYTWSFSDGTGLNITAKGEGNFHPYEPDSGSGGQCLMMTRQYALVPLYSGFLVDSSCTSGVVQFGCVSDGYFCEIKIPN</sequence>
<organism evidence="1">
    <name type="scientific">Darwinula stevensoni</name>
    <dbReference type="NCBI Taxonomy" id="69355"/>
    <lineage>
        <taxon>Eukaryota</taxon>
        <taxon>Metazoa</taxon>
        <taxon>Ecdysozoa</taxon>
        <taxon>Arthropoda</taxon>
        <taxon>Crustacea</taxon>
        <taxon>Oligostraca</taxon>
        <taxon>Ostracoda</taxon>
        <taxon>Podocopa</taxon>
        <taxon>Podocopida</taxon>
        <taxon>Darwinulocopina</taxon>
        <taxon>Darwinuloidea</taxon>
        <taxon>Darwinulidae</taxon>
        <taxon>Darwinula</taxon>
    </lineage>
</organism>
<dbReference type="EMBL" id="LR900905">
    <property type="protein sequence ID" value="CAD7247239.1"/>
    <property type="molecule type" value="Genomic_DNA"/>
</dbReference>
<dbReference type="CDD" id="cd00037">
    <property type="entry name" value="CLECT"/>
    <property type="match status" value="1"/>
</dbReference>
<protein>
    <recommendedName>
        <fullName evidence="3">C-type lectin domain-containing protein</fullName>
    </recommendedName>
</protein>
<dbReference type="InterPro" id="IPR016186">
    <property type="entry name" value="C-type_lectin-like/link_sf"/>
</dbReference>
<dbReference type="InterPro" id="IPR016187">
    <property type="entry name" value="CTDL_fold"/>
</dbReference>
<dbReference type="AlphaFoldDB" id="A0A7R9A5M5"/>
<evidence type="ECO:0008006" key="3">
    <source>
        <dbReference type="Google" id="ProtNLM"/>
    </source>
</evidence>
<evidence type="ECO:0000313" key="1">
    <source>
        <dbReference type="EMBL" id="CAD7247239.1"/>
    </source>
</evidence>
<evidence type="ECO:0000313" key="2">
    <source>
        <dbReference type="Proteomes" id="UP000677054"/>
    </source>
</evidence>
<dbReference type="Gene3D" id="3.10.100.10">
    <property type="entry name" value="Mannose-Binding Protein A, subunit A"/>
    <property type="match status" value="1"/>
</dbReference>